<dbReference type="Ensembl" id="ENSCCRT00010071394.1">
    <property type="protein sequence ID" value="ENSCCRP00010064918.1"/>
    <property type="gene ID" value="ENSCCRG00010027776.1"/>
</dbReference>
<protein>
    <submittedName>
        <fullName evidence="2">Uncharacterized protein</fullName>
    </submittedName>
</protein>
<feature type="region of interest" description="Disordered" evidence="1">
    <location>
        <begin position="180"/>
        <end position="240"/>
    </location>
</feature>
<proteinExistence type="predicted"/>
<evidence type="ECO:0000256" key="1">
    <source>
        <dbReference type="SAM" id="MobiDB-lite"/>
    </source>
</evidence>
<accession>A0A8C1LS50</accession>
<feature type="region of interest" description="Disordered" evidence="1">
    <location>
        <begin position="272"/>
        <end position="295"/>
    </location>
</feature>
<dbReference type="Proteomes" id="UP000694427">
    <property type="component" value="Unplaced"/>
</dbReference>
<reference evidence="2" key="1">
    <citation type="submission" date="2025-08" db="UniProtKB">
        <authorList>
            <consortium name="Ensembl"/>
        </authorList>
    </citation>
    <scope>IDENTIFICATION</scope>
</reference>
<feature type="compositionally biased region" description="Polar residues" evidence="1">
    <location>
        <begin position="226"/>
        <end position="235"/>
    </location>
</feature>
<evidence type="ECO:0000313" key="3">
    <source>
        <dbReference type="Proteomes" id="UP000694427"/>
    </source>
</evidence>
<evidence type="ECO:0000313" key="2">
    <source>
        <dbReference type="Ensembl" id="ENSCCRP00010064918.1"/>
    </source>
</evidence>
<name>A0A8C1LS50_CYPCA</name>
<feature type="compositionally biased region" description="Polar residues" evidence="1">
    <location>
        <begin position="275"/>
        <end position="291"/>
    </location>
</feature>
<feature type="compositionally biased region" description="Basic residues" evidence="1">
    <location>
        <begin position="216"/>
        <end position="225"/>
    </location>
</feature>
<dbReference type="AlphaFoldDB" id="A0A8C1LS50"/>
<sequence>MCLQSHKSVFQFCTSLDHLSYNHLRTLSIMTMRQEKPHASFMQGAPVPNRVPKRVKWRWQKSQQTFLPQGARYLQGAPRSARYPQGALVYGRVLQGAPMCTRNPHGAPVSVGYLKKRKRKQQQKPQQTFLPQGARYLQGAPRSARSPQGALVHGKGAPMCTRSPHGVPQNLQTSFAEGARFPQGAPMPAGSRQGGKWRQQKPRASVLQGVPVHTRPPQKAKRRQLKSQASYQGTRYPQGAPIPAGFQQKIKWMQKPQTSFLQGARFPKGTFMPAGSQQKRMWKQQKPQTSSPHKEPNLWRKHAVLAPVQRGFPLERPYPWSTGTSVSPCCLSFYFQMY</sequence>
<organism evidence="2 3">
    <name type="scientific">Cyprinus carpio</name>
    <name type="common">Common carp</name>
    <dbReference type="NCBI Taxonomy" id="7962"/>
    <lineage>
        <taxon>Eukaryota</taxon>
        <taxon>Metazoa</taxon>
        <taxon>Chordata</taxon>
        <taxon>Craniata</taxon>
        <taxon>Vertebrata</taxon>
        <taxon>Euteleostomi</taxon>
        <taxon>Actinopterygii</taxon>
        <taxon>Neopterygii</taxon>
        <taxon>Teleostei</taxon>
        <taxon>Ostariophysi</taxon>
        <taxon>Cypriniformes</taxon>
        <taxon>Cyprinidae</taxon>
        <taxon>Cyprininae</taxon>
        <taxon>Cyprinus</taxon>
    </lineage>
</organism>
<keyword evidence="3" id="KW-1185">Reference proteome</keyword>
<reference evidence="2" key="2">
    <citation type="submission" date="2025-09" db="UniProtKB">
        <authorList>
            <consortium name="Ensembl"/>
        </authorList>
    </citation>
    <scope>IDENTIFICATION</scope>
</reference>